<feature type="domain" description="Helicase ATP-binding" evidence="5">
    <location>
        <begin position="485"/>
        <end position="652"/>
    </location>
</feature>
<feature type="compositionally biased region" description="Low complexity" evidence="4">
    <location>
        <begin position="45"/>
        <end position="65"/>
    </location>
</feature>
<dbReference type="Pfam" id="PF00271">
    <property type="entry name" value="Helicase_C"/>
    <property type="match status" value="1"/>
</dbReference>
<keyword evidence="8" id="KW-1185">Reference proteome</keyword>
<feature type="domain" description="Helicase C-terminal" evidence="6">
    <location>
        <begin position="873"/>
        <end position="1024"/>
    </location>
</feature>
<dbReference type="Gene3D" id="3.40.50.300">
    <property type="entry name" value="P-loop containing nucleotide triphosphate hydrolases"/>
    <property type="match status" value="1"/>
</dbReference>
<keyword evidence="3" id="KW-0067">ATP-binding</keyword>
<comment type="caution">
    <text evidence="7">The sequence shown here is derived from an EMBL/GenBank/DDBJ whole genome shotgun (WGS) entry which is preliminary data.</text>
</comment>
<sequence length="1067" mass="119003">MASASRTNSPLSASQSSFSASQTTLPFKKLVGSFRYSGQDANPTSSSSPSDLLSDQSLSSPGQSESENDDDNDIVMTGARNGNTNGSNGHIHSTKPIKRQIISSDEDDAIAAKPRRRLVKKGDMDRASTATPDIQVPQRRRLVKRVMLDSESDSDVVQSSKSIEILSDDDVEVASSLDETLAKLQDKYPQADFDDLKSALDKADGEHALADGILASKFNNLFDLGGSTDRHLAQRSSPSGHSSQQNRLDRLMQKPSSFKAVHMPAKSSPTPSRTKSRSSRNDDTSDDSGDSYDEGGERNSYQAQDRKEERALMFFNEATLLELRELSGCSKAQASGVIALRPFNNFDHLCVTLRKTKGVGEKVINSYLTTTDAIRAVDTMLKTVDRVRVDLVRTLSVWCGDENGKLFESGSNSNSMKVDNADKAVDGLEEDEEPGMELLSVDVDKASSTEEGKEAMEHFIRKQPGNMAPGFQLKGYQLLGINWLALLWRKKLSGILADEMGLGKTAQVITFLAHLFENGEDGPFLIIVPSSTLANWMREFEKFCPDLDVRSYYGSQAEREIIRHELEEDPTYNVVVTTYNIATGNNDERKFLNRRGFKGVVLDEGHMVKNCTSARYKQLMSIKSPFRLLLTGTPLQNNLEELLSLLIFIMPKLFAEHEEVLRTMFKVKVDATSEKSTLLSQERIIRARHMLAPFVLRRKKIHVLKDLPRKVEHVVYCDLVPTQRTLYDQIMKASALQAVLDESSDVEQDVIEQDSMDSKTKAKLAAGKKPAKKQTVAAKKAVASEFANVLMQLRKAADHPMLFREHYKDAKLKEMARVITREVEFCDSNIDYIEEDMSVMTDFELHRLCKQYKSVNKYALPGDPWMGAAKVQELQKLLPRLIQKEESRVLIFSQFTMVLDILENILKTMDFKYLRMDGQTKVEERQSLIDAFNDDDSHKVFLLSTKAGGFGINLTGANVVIMYDLDFNPHNDKQAEDRAHRVGQTREVEVYKLIARDTIEEQIYQLANLKLKLDQHVSQDDASSGSSANNGKGSKDSSASGSSTPSAGILSLIKQNWKTAHGSSTTN</sequence>
<dbReference type="InterPro" id="IPR014001">
    <property type="entry name" value="Helicase_ATP-bd"/>
</dbReference>
<accession>A0ABQ7JMB7</accession>
<feature type="region of interest" description="Disordered" evidence="4">
    <location>
        <begin position="1"/>
        <end position="22"/>
    </location>
</feature>
<evidence type="ECO:0000256" key="3">
    <source>
        <dbReference type="ARBA" id="ARBA00022840"/>
    </source>
</evidence>
<dbReference type="InterPro" id="IPR038718">
    <property type="entry name" value="SNF2-like_sf"/>
</dbReference>
<gene>
    <name evidence="7" type="ORF">BGZ96_001552</name>
</gene>
<keyword evidence="2" id="KW-0378">Hydrolase</keyword>
<keyword evidence="1" id="KW-0547">Nucleotide-binding</keyword>
<proteinExistence type="predicted"/>
<feature type="compositionally biased region" description="Polar residues" evidence="4">
    <location>
        <begin position="80"/>
        <end position="91"/>
    </location>
</feature>
<dbReference type="SUPFAM" id="SSF52540">
    <property type="entry name" value="P-loop containing nucleoside triphosphate hydrolases"/>
    <property type="match status" value="2"/>
</dbReference>
<evidence type="ECO:0000259" key="6">
    <source>
        <dbReference type="PROSITE" id="PS51194"/>
    </source>
</evidence>
<feature type="region of interest" description="Disordered" evidence="4">
    <location>
        <begin position="1019"/>
        <end position="1047"/>
    </location>
</feature>
<dbReference type="InterPro" id="IPR049730">
    <property type="entry name" value="SNF2/RAD54-like_C"/>
</dbReference>
<evidence type="ECO:0000256" key="2">
    <source>
        <dbReference type="ARBA" id="ARBA00022801"/>
    </source>
</evidence>
<dbReference type="InterPro" id="IPR027417">
    <property type="entry name" value="P-loop_NTPase"/>
</dbReference>
<dbReference type="SMART" id="SM00490">
    <property type="entry name" value="HELICc"/>
    <property type="match status" value="1"/>
</dbReference>
<feature type="compositionally biased region" description="Low complexity" evidence="4">
    <location>
        <begin position="9"/>
        <end position="22"/>
    </location>
</feature>
<feature type="compositionally biased region" description="Acidic residues" evidence="4">
    <location>
        <begin position="284"/>
        <end position="294"/>
    </location>
</feature>
<dbReference type="SMART" id="SM00487">
    <property type="entry name" value="DEXDc"/>
    <property type="match status" value="1"/>
</dbReference>
<dbReference type="Pfam" id="PF00176">
    <property type="entry name" value="SNF2-rel_dom"/>
    <property type="match status" value="1"/>
</dbReference>
<feature type="region of interest" description="Disordered" evidence="4">
    <location>
        <begin position="257"/>
        <end position="305"/>
    </location>
</feature>
<feature type="region of interest" description="Disordered" evidence="4">
    <location>
        <begin position="35"/>
        <end position="131"/>
    </location>
</feature>
<name>A0ABQ7JMB7_9FUNG</name>
<evidence type="ECO:0000313" key="7">
    <source>
        <dbReference type="EMBL" id="KAG0280502.1"/>
    </source>
</evidence>
<dbReference type="PANTHER" id="PTHR10799">
    <property type="entry name" value="SNF2/RAD54 HELICASE FAMILY"/>
    <property type="match status" value="1"/>
</dbReference>
<evidence type="ECO:0000313" key="8">
    <source>
        <dbReference type="Proteomes" id="UP001194696"/>
    </source>
</evidence>
<dbReference type="InterPro" id="IPR000330">
    <property type="entry name" value="SNF2_N"/>
</dbReference>
<dbReference type="InterPro" id="IPR001650">
    <property type="entry name" value="Helicase_C-like"/>
</dbReference>
<dbReference type="Gene3D" id="3.40.50.10810">
    <property type="entry name" value="Tandem AAA-ATPase domain"/>
    <property type="match status" value="1"/>
</dbReference>
<dbReference type="PROSITE" id="PS51192">
    <property type="entry name" value="HELICASE_ATP_BIND_1"/>
    <property type="match status" value="1"/>
</dbReference>
<organism evidence="7 8">
    <name type="scientific">Linnemannia gamsii</name>
    <dbReference type="NCBI Taxonomy" id="64522"/>
    <lineage>
        <taxon>Eukaryota</taxon>
        <taxon>Fungi</taxon>
        <taxon>Fungi incertae sedis</taxon>
        <taxon>Mucoromycota</taxon>
        <taxon>Mortierellomycotina</taxon>
        <taxon>Mortierellomycetes</taxon>
        <taxon>Mortierellales</taxon>
        <taxon>Mortierellaceae</taxon>
        <taxon>Linnemannia</taxon>
    </lineage>
</organism>
<protein>
    <submittedName>
        <fullName evidence="7">Uncharacterized protein</fullName>
    </submittedName>
</protein>
<dbReference type="EMBL" id="JAAAIM010001260">
    <property type="protein sequence ID" value="KAG0280502.1"/>
    <property type="molecule type" value="Genomic_DNA"/>
</dbReference>
<evidence type="ECO:0000259" key="5">
    <source>
        <dbReference type="PROSITE" id="PS51192"/>
    </source>
</evidence>
<dbReference type="CDD" id="cd18793">
    <property type="entry name" value="SF2_C_SNF"/>
    <property type="match status" value="1"/>
</dbReference>
<reference evidence="7 8" key="1">
    <citation type="journal article" date="2020" name="Fungal Divers.">
        <title>Resolving the Mortierellaceae phylogeny through synthesis of multi-gene phylogenetics and phylogenomics.</title>
        <authorList>
            <person name="Vandepol N."/>
            <person name="Liber J."/>
            <person name="Desiro A."/>
            <person name="Na H."/>
            <person name="Kennedy M."/>
            <person name="Barry K."/>
            <person name="Grigoriev I.V."/>
            <person name="Miller A.N."/>
            <person name="O'Donnell K."/>
            <person name="Stajich J.E."/>
            <person name="Bonito G."/>
        </authorList>
    </citation>
    <scope>NUCLEOTIDE SEQUENCE [LARGE SCALE GENOMIC DNA]</scope>
    <source>
        <strain evidence="7 8">AD045</strain>
    </source>
</reference>
<evidence type="ECO:0000256" key="4">
    <source>
        <dbReference type="SAM" id="MobiDB-lite"/>
    </source>
</evidence>
<evidence type="ECO:0000256" key="1">
    <source>
        <dbReference type="ARBA" id="ARBA00022741"/>
    </source>
</evidence>
<feature type="compositionally biased region" description="Low complexity" evidence="4">
    <location>
        <begin position="1020"/>
        <end position="1047"/>
    </location>
</feature>
<dbReference type="PROSITE" id="PS51194">
    <property type="entry name" value="HELICASE_CTER"/>
    <property type="match status" value="1"/>
</dbReference>
<dbReference type="Proteomes" id="UP001194696">
    <property type="component" value="Unassembled WGS sequence"/>
</dbReference>